<accession>A0A2P6MDD9</accession>
<proteinExistence type="predicted"/>
<dbReference type="RefSeq" id="WP_105960413.1">
    <property type="nucleotide sequence ID" value="NZ_PVNS01000020.1"/>
</dbReference>
<gene>
    <name evidence="1" type="ORF">C6I21_15605</name>
</gene>
<protein>
    <submittedName>
        <fullName evidence="1">Uncharacterized protein</fullName>
    </submittedName>
</protein>
<dbReference type="Gene3D" id="2.50.20.20">
    <property type="match status" value="1"/>
</dbReference>
<name>A0A2P6MDD9_ALKUR</name>
<dbReference type="PROSITE" id="PS51257">
    <property type="entry name" value="PROKAR_LIPOPROTEIN"/>
    <property type="match status" value="1"/>
</dbReference>
<dbReference type="EMBL" id="PVNS01000020">
    <property type="protein sequence ID" value="PRO64295.1"/>
    <property type="molecule type" value="Genomic_DNA"/>
</dbReference>
<dbReference type="AlphaFoldDB" id="A0A2P6MDD9"/>
<keyword evidence="2" id="KW-1185">Reference proteome</keyword>
<sequence>MKKAVLTAGGSALLLLSACGSEDVESILLDSTETMEEVESYRAEANVEQSMQMGEDAMDISTSSMMEITQSPLAFYEETTMSMMGEEEAMSYTSYFHEEDGFFMEEPVMGSWMQIPEEEMENILAAADMQMNPEQQLEQMQEYVSSVEMEETDGEYIIHLSGEELDMQELMQQFSGDMEGVDEMMDMMEEVDVQQFNYTVHIDKETKHQTAATIEMTMEMTMMDQTTTMDQTVDMTMYDFNEVEDIVVPEEVINEAVPVDETQMQDMPVDDMPDN</sequence>
<dbReference type="Pfam" id="PF20316">
    <property type="entry name" value="DUF6612"/>
    <property type="match status" value="1"/>
</dbReference>
<dbReference type="Proteomes" id="UP000243650">
    <property type="component" value="Unassembled WGS sequence"/>
</dbReference>
<dbReference type="OrthoDB" id="1957331at2"/>
<dbReference type="InterPro" id="IPR046720">
    <property type="entry name" value="DUF6612"/>
</dbReference>
<comment type="caution">
    <text evidence="1">The sequence shown here is derived from an EMBL/GenBank/DDBJ whole genome shotgun (WGS) entry which is preliminary data.</text>
</comment>
<evidence type="ECO:0000313" key="1">
    <source>
        <dbReference type="EMBL" id="PRO64295.1"/>
    </source>
</evidence>
<reference evidence="1 2" key="1">
    <citation type="submission" date="2018-03" db="EMBL/GenBank/DDBJ databases">
        <title>Bacillus urumqiensis sp. nov., a moderately haloalkaliphilic bacterium isolated from a salt lake.</title>
        <authorList>
            <person name="Zhao B."/>
            <person name="Liao Z."/>
        </authorList>
    </citation>
    <scope>NUCLEOTIDE SEQUENCE [LARGE SCALE GENOMIC DNA]</scope>
    <source>
        <strain evidence="1 2">BZ-SZ-XJ18</strain>
    </source>
</reference>
<evidence type="ECO:0000313" key="2">
    <source>
        <dbReference type="Proteomes" id="UP000243650"/>
    </source>
</evidence>
<organism evidence="1 2">
    <name type="scientific">Alkalicoccus urumqiensis</name>
    <name type="common">Bacillus urumqiensis</name>
    <dbReference type="NCBI Taxonomy" id="1548213"/>
    <lineage>
        <taxon>Bacteria</taxon>
        <taxon>Bacillati</taxon>
        <taxon>Bacillota</taxon>
        <taxon>Bacilli</taxon>
        <taxon>Bacillales</taxon>
        <taxon>Bacillaceae</taxon>
        <taxon>Alkalicoccus</taxon>
    </lineage>
</organism>